<keyword evidence="19" id="KW-0472">Membrane</keyword>
<evidence type="ECO:0000256" key="8">
    <source>
        <dbReference type="ARBA" id="ARBA00044898"/>
    </source>
</evidence>
<evidence type="ECO:0000256" key="18">
    <source>
        <dbReference type="ARBA" id="ARBA00046376"/>
    </source>
</evidence>
<dbReference type="Gene3D" id="1.20.1250.20">
    <property type="entry name" value="MFS general substrate transporter like domains"/>
    <property type="match status" value="2"/>
</dbReference>
<feature type="transmembrane region" description="Helical" evidence="19">
    <location>
        <begin position="141"/>
        <end position="162"/>
    </location>
</feature>
<evidence type="ECO:0000256" key="11">
    <source>
        <dbReference type="ARBA" id="ARBA00044903"/>
    </source>
</evidence>
<dbReference type="PANTHER" id="PTHR23512">
    <property type="entry name" value="MAJOR FACILITATOR SUPERFAMILY DOMAIN-CONTAINING PROTEIN 1"/>
    <property type="match status" value="1"/>
</dbReference>
<feature type="transmembrane region" description="Helical" evidence="19">
    <location>
        <begin position="586"/>
        <end position="608"/>
    </location>
</feature>
<comment type="catalytic activity">
    <reaction evidence="12">
        <text>L-histidyl-L-alpha-amino acid(out) = L-histidyl-L-alpha-amino acid(in)</text>
        <dbReference type="Rhea" id="RHEA:79379"/>
        <dbReference type="ChEBI" id="CHEBI:229964"/>
    </reaction>
</comment>
<protein>
    <recommendedName>
        <fullName evidence="15">Lysosomal dipeptide transporter MFSD1</fullName>
    </recommendedName>
    <alternativeName>
        <fullName evidence="16">Major facilitator superfamily domain-containing protein 1</fullName>
    </alternativeName>
</protein>
<name>A0A8H7Q1Z0_MORIS</name>
<comment type="caution">
    <text evidence="21">The sequence shown here is derived from an EMBL/GenBank/DDBJ whole genome shotgun (WGS) entry which is preliminary data.</text>
</comment>
<evidence type="ECO:0000256" key="10">
    <source>
        <dbReference type="ARBA" id="ARBA00044900"/>
    </source>
</evidence>
<evidence type="ECO:0000313" key="22">
    <source>
        <dbReference type="Proteomes" id="UP000654370"/>
    </source>
</evidence>
<sequence>MPYGTAAETTPLLSSSTENYTTQQHSQYSLDYTQEPITHVIPNQSGSPTYISTQTSSKCCSGLKNCSMACQSKGGYSSMNTRRQSMSDGECSVTIYNNQKCCGLGLGCGVDGKRGACCRDRSSKVEDEMNDYCSSLSNQPWQYKSIALLCALFLAVGSHFAAHTLGAMKNIIKEEFGITNSQYGVIQSSVSIVNTILPVLGGLFIDAFGTATGSFVTTVLITSGNVLVAYSTHNKSLMTMILGRVLYGIGSGTVVIVQETILSHWFSGRRLAGVVSLMLTTSRLSSFAAQATMIPIAEWTGWYGYSLWFSAALCFFSLLVNLVYIALVRHMEKLHLTDKACSKFHLDNLKQKKDFSWNKLLHLPHSYWLIALMEFLLGGGWGCFLHINSEFVKLRFGYNNGDSARIASMAQVVPIFVMPFLGLFIDRHGKRTWMMIASGMSMLLGMALLGYTTQPPVIGMLLFSLSLTLGPVALVSSVPVILPLCLVGTGMGIIKSGTNIGATMFDILVGRLQDSDPHKGYDGVLIFFMCISAAAVAAGLVLAIIDRTFYSGILDLNARQSKLLIRRNSNGDLKIPRVEDKVLLNWVYGSIFVASAVASWLLFFFYVLKS</sequence>
<evidence type="ECO:0000313" key="21">
    <source>
        <dbReference type="EMBL" id="KAG2183211.1"/>
    </source>
</evidence>
<comment type="catalytic activity">
    <reaction evidence="8">
        <text>L-aspartyl-L-lysine(out) = L-aspartyl-L-lysine(in)</text>
        <dbReference type="Rhea" id="RHEA:79411"/>
        <dbReference type="ChEBI" id="CHEBI:229953"/>
    </reaction>
</comment>
<evidence type="ECO:0000256" key="13">
    <source>
        <dbReference type="ARBA" id="ARBA00044919"/>
    </source>
</evidence>
<comment type="catalytic activity">
    <reaction evidence="7">
        <text>L-alpha-aminoacyl-L-lysine(out) = L-alpha-aminoacyl-L-lysine(in)</text>
        <dbReference type="Rhea" id="RHEA:79383"/>
        <dbReference type="ChEBI" id="CHEBI:229966"/>
    </reaction>
</comment>
<dbReference type="GO" id="GO:0016020">
    <property type="term" value="C:membrane"/>
    <property type="evidence" value="ECO:0007669"/>
    <property type="project" value="UniProtKB-SubCell"/>
</dbReference>
<evidence type="ECO:0000256" key="3">
    <source>
        <dbReference type="ARBA" id="ARBA00044878"/>
    </source>
</evidence>
<dbReference type="PROSITE" id="PS50850">
    <property type="entry name" value="MFS"/>
    <property type="match status" value="1"/>
</dbReference>
<comment type="catalytic activity">
    <reaction evidence="13">
        <text>L-alanyl-L-lysine(out) = L-alanyl-L-lysine(in)</text>
        <dbReference type="Rhea" id="RHEA:79415"/>
        <dbReference type="ChEBI" id="CHEBI:192470"/>
    </reaction>
</comment>
<feature type="transmembrane region" description="Helical" evidence="19">
    <location>
        <begin position="305"/>
        <end position="327"/>
    </location>
</feature>
<feature type="transmembrane region" description="Helical" evidence="19">
    <location>
        <begin position="211"/>
        <end position="233"/>
    </location>
</feature>
<comment type="catalytic activity">
    <reaction evidence="14">
        <text>L-lysyl-glycine(out) = L-lysyl-glycine(in)</text>
        <dbReference type="Rhea" id="RHEA:79407"/>
        <dbReference type="ChEBI" id="CHEBI:191202"/>
    </reaction>
</comment>
<comment type="catalytic activity">
    <reaction evidence="5">
        <text>L-alpha-aminoacyl-L-histidine(out) = L-alpha-aminoacyl-L-histidine(in)</text>
        <dbReference type="Rhea" id="RHEA:79375"/>
        <dbReference type="ChEBI" id="CHEBI:229967"/>
    </reaction>
</comment>
<accession>A0A8H7Q1Z0</accession>
<evidence type="ECO:0000256" key="16">
    <source>
        <dbReference type="ARBA" id="ARBA00045018"/>
    </source>
</evidence>
<reference evidence="21" key="1">
    <citation type="submission" date="2020-12" db="EMBL/GenBank/DDBJ databases">
        <title>Metabolic potential, ecology and presence of endohyphal bacteria is reflected in genomic diversity of Mucoromycotina.</title>
        <authorList>
            <person name="Muszewska A."/>
            <person name="Okrasinska A."/>
            <person name="Steczkiewicz K."/>
            <person name="Drgas O."/>
            <person name="Orlowska M."/>
            <person name="Perlinska-Lenart U."/>
            <person name="Aleksandrzak-Piekarczyk T."/>
            <person name="Szatraj K."/>
            <person name="Zielenkiewicz U."/>
            <person name="Pilsyk S."/>
            <person name="Malc E."/>
            <person name="Mieczkowski P."/>
            <person name="Kruszewska J.S."/>
            <person name="Biernat P."/>
            <person name="Pawlowska J."/>
        </authorList>
    </citation>
    <scope>NUCLEOTIDE SEQUENCE</scope>
    <source>
        <strain evidence="21">WA0000067209</strain>
    </source>
</reference>
<evidence type="ECO:0000256" key="7">
    <source>
        <dbReference type="ARBA" id="ARBA00044893"/>
    </source>
</evidence>
<dbReference type="InterPro" id="IPR036259">
    <property type="entry name" value="MFS_trans_sf"/>
</dbReference>
<dbReference type="AlphaFoldDB" id="A0A8H7Q1Z0"/>
<evidence type="ECO:0000256" key="1">
    <source>
        <dbReference type="ARBA" id="ARBA00004141"/>
    </source>
</evidence>
<dbReference type="GO" id="GO:0022857">
    <property type="term" value="F:transmembrane transporter activity"/>
    <property type="evidence" value="ECO:0007669"/>
    <property type="project" value="InterPro"/>
</dbReference>
<dbReference type="EMBL" id="JAEPQZ010000003">
    <property type="protein sequence ID" value="KAG2183211.1"/>
    <property type="molecule type" value="Genomic_DNA"/>
</dbReference>
<evidence type="ECO:0000256" key="14">
    <source>
        <dbReference type="ARBA" id="ARBA00044924"/>
    </source>
</evidence>
<comment type="catalytic activity">
    <reaction evidence="11">
        <text>L-arginyl-glycine(out) = L-arginyl-glycine(in)</text>
        <dbReference type="Rhea" id="RHEA:79391"/>
        <dbReference type="ChEBI" id="CHEBI:229955"/>
    </reaction>
</comment>
<feature type="transmembrane region" description="Helical" evidence="19">
    <location>
        <begin position="407"/>
        <end position="425"/>
    </location>
</feature>
<comment type="subunit">
    <text evidence="18">Homodimer. Interacts with lysosomal protein GLMP (via lumenal domain); the interaction starts while both proteins are still in the endoplasmic reticulum and is required for stabilization of MFSD1 in lysosomes but has no direct effect on its targeting to lysosomes or transporter activity.</text>
</comment>
<dbReference type="InterPro" id="IPR011701">
    <property type="entry name" value="MFS"/>
</dbReference>
<comment type="function">
    <text evidence="17">Lysosomal dipeptide uniporter that selectively exports lysine, arginine or histidine-containing dipeptides with a net positive charge from the lysosome lumen into the cytosol. Could play a role in a specific type of protein O-glycosylation indirectly regulating macrophages migration and tissue invasion. Also essential for liver homeostasis.</text>
</comment>
<keyword evidence="22" id="KW-1185">Reference proteome</keyword>
<comment type="subcellular location">
    <subcellularLocation>
        <location evidence="1">Membrane</location>
        <topology evidence="1">Multi-pass membrane protein</topology>
    </subcellularLocation>
</comment>
<comment type="catalytic activity">
    <reaction evidence="10">
        <text>L-lysyl-L-lysine(out) = L-lysyl-L-lysine(in)</text>
        <dbReference type="Rhea" id="RHEA:79403"/>
        <dbReference type="ChEBI" id="CHEBI:229956"/>
    </reaction>
</comment>
<evidence type="ECO:0000256" key="12">
    <source>
        <dbReference type="ARBA" id="ARBA00044912"/>
    </source>
</evidence>
<evidence type="ECO:0000256" key="4">
    <source>
        <dbReference type="ARBA" id="ARBA00044881"/>
    </source>
</evidence>
<dbReference type="InterPro" id="IPR020846">
    <property type="entry name" value="MFS_dom"/>
</dbReference>
<evidence type="ECO:0000256" key="6">
    <source>
        <dbReference type="ARBA" id="ARBA00044891"/>
    </source>
</evidence>
<evidence type="ECO:0000256" key="2">
    <source>
        <dbReference type="ARBA" id="ARBA00044876"/>
    </source>
</evidence>
<evidence type="ECO:0000256" key="5">
    <source>
        <dbReference type="ARBA" id="ARBA00044884"/>
    </source>
</evidence>
<gene>
    <name evidence="21" type="ORF">INT43_006215</name>
</gene>
<organism evidence="21 22">
    <name type="scientific">Mortierella isabellina</name>
    <name type="common">Filamentous fungus</name>
    <name type="synonym">Umbelopsis isabellina</name>
    <dbReference type="NCBI Taxonomy" id="91625"/>
    <lineage>
        <taxon>Eukaryota</taxon>
        <taxon>Fungi</taxon>
        <taxon>Fungi incertae sedis</taxon>
        <taxon>Mucoromycota</taxon>
        <taxon>Mucoromycotina</taxon>
        <taxon>Umbelopsidomycetes</taxon>
        <taxon>Umbelopsidales</taxon>
        <taxon>Umbelopsidaceae</taxon>
        <taxon>Umbelopsis</taxon>
    </lineage>
</organism>
<feature type="transmembrane region" description="Helical" evidence="19">
    <location>
        <begin position="457"/>
        <end position="486"/>
    </location>
</feature>
<keyword evidence="19" id="KW-0812">Transmembrane</keyword>
<feature type="transmembrane region" description="Helical" evidence="19">
    <location>
        <begin position="367"/>
        <end position="387"/>
    </location>
</feature>
<dbReference type="Proteomes" id="UP000654370">
    <property type="component" value="Unassembled WGS sequence"/>
</dbReference>
<feature type="transmembrane region" description="Helical" evidence="19">
    <location>
        <begin position="432"/>
        <end position="451"/>
    </location>
</feature>
<evidence type="ECO:0000256" key="19">
    <source>
        <dbReference type="SAM" id="Phobius"/>
    </source>
</evidence>
<dbReference type="SUPFAM" id="SSF103473">
    <property type="entry name" value="MFS general substrate transporter"/>
    <property type="match status" value="1"/>
</dbReference>
<comment type="catalytic activity">
    <reaction evidence="4">
        <text>L-alpha-aminoacyl-L-arginine(out) = L-alpha-aminoacyl-L-arginine(in)</text>
        <dbReference type="Rhea" id="RHEA:79367"/>
        <dbReference type="ChEBI" id="CHEBI:229968"/>
    </reaction>
</comment>
<feature type="transmembrane region" description="Helical" evidence="19">
    <location>
        <begin position="524"/>
        <end position="545"/>
    </location>
</feature>
<comment type="catalytic activity">
    <reaction evidence="6">
        <text>L-lysyl-L-alpha-amino acid(out) = L-lysyl-L-alpha-amino acid(in)</text>
        <dbReference type="Rhea" id="RHEA:79387"/>
        <dbReference type="ChEBI" id="CHEBI:229965"/>
    </reaction>
</comment>
<comment type="catalytic activity">
    <reaction evidence="9">
        <text>L-arginyl-L-alpha-amino acid(out) = L-arginyl-L-alpha-amino acid(in)</text>
        <dbReference type="Rhea" id="RHEA:79371"/>
        <dbReference type="ChEBI" id="CHEBI:84315"/>
    </reaction>
</comment>
<keyword evidence="19" id="KW-1133">Transmembrane helix</keyword>
<evidence type="ECO:0000256" key="9">
    <source>
        <dbReference type="ARBA" id="ARBA00044899"/>
    </source>
</evidence>
<comment type="catalytic activity">
    <reaction evidence="3">
        <text>L-histidyl-glycine(out) = L-histidyl-glycine(in)</text>
        <dbReference type="Rhea" id="RHEA:79395"/>
        <dbReference type="ChEBI" id="CHEBI:229957"/>
    </reaction>
</comment>
<proteinExistence type="predicted"/>
<evidence type="ECO:0000259" key="20">
    <source>
        <dbReference type="PROSITE" id="PS50850"/>
    </source>
</evidence>
<feature type="transmembrane region" description="Helical" evidence="19">
    <location>
        <begin position="245"/>
        <end position="266"/>
    </location>
</feature>
<evidence type="ECO:0000256" key="17">
    <source>
        <dbReference type="ARBA" id="ARBA00045709"/>
    </source>
</evidence>
<dbReference type="InterPro" id="IPR052187">
    <property type="entry name" value="MFSD1"/>
</dbReference>
<dbReference type="OrthoDB" id="424834at2759"/>
<feature type="transmembrane region" description="Helical" evidence="19">
    <location>
        <begin position="183"/>
        <end position="205"/>
    </location>
</feature>
<evidence type="ECO:0000256" key="15">
    <source>
        <dbReference type="ARBA" id="ARBA00044985"/>
    </source>
</evidence>
<feature type="domain" description="Major facilitator superfamily (MFS) profile" evidence="20">
    <location>
        <begin position="147"/>
        <end position="549"/>
    </location>
</feature>
<comment type="catalytic activity">
    <reaction evidence="2">
        <text>L-lysyl-L-alanine(out) = L-lysyl-L-alanine(in)</text>
        <dbReference type="Rhea" id="RHEA:79399"/>
        <dbReference type="ChEBI" id="CHEBI:229954"/>
    </reaction>
</comment>
<dbReference type="Pfam" id="PF07690">
    <property type="entry name" value="MFS_1"/>
    <property type="match status" value="1"/>
</dbReference>
<dbReference type="PANTHER" id="PTHR23512:SF12">
    <property type="entry name" value="TRANSPORTER, PUTATIVE (AFU_ORTHOLOGUE AFUA_4G00260)-RELATED"/>
    <property type="match status" value="1"/>
</dbReference>